<sequence>MNSIQIKPWGFVLGITIMLSMVSSISVLAQVKLHFTTESIASTPIEISERLTTNLIFPQPIKSVDRGSRSILVQRASEAENILQVKSENTELQISNLTVITDDGQFYSFAVSYAKAPEQLNLNILPKTTSQLAEFPVGQISEAEVREIAKKVSVKNRRIKPIRQRKYMTGVSLIGIYIAQDLLFFQIKLENQTNINYDIEQFRFFIRDNQKSKRTASQELEQIPIKILGNIDQIPAQSTETLVVALHKFTIPDQKHLGIELMEHNGGRHLNIKVKNHNIINAVMVD</sequence>
<dbReference type="EMBL" id="QKZU01000018">
    <property type="protein sequence ID" value="PZX51503.1"/>
    <property type="molecule type" value="Genomic_DNA"/>
</dbReference>
<keyword evidence="1" id="KW-0812">Transmembrane</keyword>
<dbReference type="AlphaFoldDB" id="A0A2W7QSF5"/>
<accession>A0A2W7QSF5</accession>
<keyword evidence="1" id="KW-1133">Transmembrane helix</keyword>
<keyword evidence="1" id="KW-0472">Membrane</keyword>
<comment type="caution">
    <text evidence="2">The sequence shown here is derived from an EMBL/GenBank/DDBJ whole genome shotgun (WGS) entry which is preliminary data.</text>
</comment>
<evidence type="ECO:0000313" key="3">
    <source>
        <dbReference type="EMBL" id="TXD78786.1"/>
    </source>
</evidence>
<dbReference type="RefSeq" id="WP_086498918.1">
    <property type="nucleotide sequence ID" value="NZ_MSSV01000002.1"/>
</dbReference>
<evidence type="ECO:0000313" key="5">
    <source>
        <dbReference type="Proteomes" id="UP000321927"/>
    </source>
</evidence>
<feature type="transmembrane region" description="Helical" evidence="1">
    <location>
        <begin position="6"/>
        <end position="29"/>
    </location>
</feature>
<gene>
    <name evidence="3" type="primary">traN</name>
    <name evidence="3" type="ORF">ESW18_04495</name>
    <name evidence="2" type="ORF">LV84_03660</name>
</gene>
<dbReference type="Proteomes" id="UP000321927">
    <property type="component" value="Unassembled WGS sequence"/>
</dbReference>
<dbReference type="Proteomes" id="UP000249115">
    <property type="component" value="Unassembled WGS sequence"/>
</dbReference>
<dbReference type="OrthoDB" id="1038500at2"/>
<reference evidence="2 4" key="1">
    <citation type="submission" date="2018-06" db="EMBL/GenBank/DDBJ databases">
        <title>Genomic Encyclopedia of Archaeal and Bacterial Type Strains, Phase II (KMG-II): from individual species to whole genera.</title>
        <authorList>
            <person name="Goeker M."/>
        </authorList>
    </citation>
    <scope>NUCLEOTIDE SEQUENCE [LARGE SCALE GENOMIC DNA]</scope>
    <source>
        <strain evidence="2 4">DSM 22686</strain>
    </source>
</reference>
<organism evidence="2 4">
    <name type="scientific">Algoriphagus ratkowskyi</name>
    <dbReference type="NCBI Taxonomy" id="57028"/>
    <lineage>
        <taxon>Bacteria</taxon>
        <taxon>Pseudomonadati</taxon>
        <taxon>Bacteroidota</taxon>
        <taxon>Cytophagia</taxon>
        <taxon>Cytophagales</taxon>
        <taxon>Cyclobacteriaceae</taxon>
        <taxon>Algoriphagus</taxon>
    </lineage>
</organism>
<protein>
    <submittedName>
        <fullName evidence="2">Conjugative transposon TraN protein</fullName>
    </submittedName>
    <submittedName>
        <fullName evidence="3">Conjugative transposon protein TraN</fullName>
    </submittedName>
</protein>
<evidence type="ECO:0000256" key="1">
    <source>
        <dbReference type="SAM" id="Phobius"/>
    </source>
</evidence>
<reference evidence="3 5" key="2">
    <citation type="submission" date="2019-08" db="EMBL/GenBank/DDBJ databases">
        <title>Genome of Algoriphagus ratkowskyi IC026.</title>
        <authorList>
            <person name="Bowman J.P."/>
        </authorList>
    </citation>
    <scope>NUCLEOTIDE SEQUENCE [LARGE SCALE GENOMIC DNA]</scope>
    <source>
        <strain evidence="3 5">IC026</strain>
    </source>
</reference>
<proteinExistence type="predicted"/>
<evidence type="ECO:0000313" key="4">
    <source>
        <dbReference type="Proteomes" id="UP000249115"/>
    </source>
</evidence>
<dbReference type="NCBIfam" id="TIGR03780">
    <property type="entry name" value="Bac_Flav_CT_N"/>
    <property type="match status" value="1"/>
</dbReference>
<dbReference type="InterPro" id="IPR022298">
    <property type="entry name" value="Conjug_transposon_TraN"/>
</dbReference>
<keyword evidence="5" id="KW-1185">Reference proteome</keyword>
<evidence type="ECO:0000313" key="2">
    <source>
        <dbReference type="EMBL" id="PZX51503.1"/>
    </source>
</evidence>
<name>A0A2W7QSF5_9BACT</name>
<dbReference type="Pfam" id="PF13595">
    <property type="entry name" value="DUF4138"/>
    <property type="match status" value="1"/>
</dbReference>
<dbReference type="EMBL" id="VORV01000003">
    <property type="protein sequence ID" value="TXD78786.1"/>
    <property type="molecule type" value="Genomic_DNA"/>
</dbReference>